<protein>
    <recommendedName>
        <fullName evidence="3">histidine kinase</fullName>
        <ecNumber evidence="3">2.7.13.3</ecNumber>
    </recommendedName>
</protein>
<dbReference type="InterPro" id="IPR051315">
    <property type="entry name" value="Bact_Chemotaxis_CheA"/>
</dbReference>
<dbReference type="Pfam" id="PF02518">
    <property type="entry name" value="HATPase_c"/>
    <property type="match status" value="1"/>
</dbReference>
<dbReference type="InterPro" id="IPR004358">
    <property type="entry name" value="Sig_transdc_His_kin-like_C"/>
</dbReference>
<dbReference type="GO" id="GO:0006935">
    <property type="term" value="P:chemotaxis"/>
    <property type="evidence" value="ECO:0007669"/>
    <property type="project" value="UniProtKB-KW"/>
</dbReference>
<dbReference type="PROSITE" id="PS50885">
    <property type="entry name" value="HAMP"/>
    <property type="match status" value="1"/>
</dbReference>
<dbReference type="PANTHER" id="PTHR43395">
    <property type="entry name" value="SENSOR HISTIDINE KINASE CHEA"/>
    <property type="match status" value="1"/>
</dbReference>
<evidence type="ECO:0000256" key="4">
    <source>
        <dbReference type="ARBA" id="ARBA00022500"/>
    </source>
</evidence>
<accession>A0A2S5DGW7</accession>
<dbReference type="EMBL" id="PQWB01000033">
    <property type="protein sequence ID" value="POZ62238.1"/>
    <property type="molecule type" value="Genomic_DNA"/>
</dbReference>
<evidence type="ECO:0000256" key="9">
    <source>
        <dbReference type="PROSITE-ProRule" id="PRU00110"/>
    </source>
</evidence>
<dbReference type="RefSeq" id="WP_103902471.1">
    <property type="nucleotide sequence ID" value="NZ_PQWB01000033.1"/>
</dbReference>
<dbReference type="SUPFAM" id="SSF103039">
    <property type="entry name" value="CheC-like"/>
    <property type="match status" value="1"/>
</dbReference>
<dbReference type="GO" id="GO:0000155">
    <property type="term" value="F:phosphorelay sensor kinase activity"/>
    <property type="evidence" value="ECO:0007669"/>
    <property type="project" value="UniProtKB-ARBA"/>
</dbReference>
<evidence type="ECO:0000256" key="8">
    <source>
        <dbReference type="ARBA" id="ARBA00023012"/>
    </source>
</evidence>
<dbReference type="InterPro" id="IPR005467">
    <property type="entry name" value="His_kinase_dom"/>
</dbReference>
<dbReference type="Gene3D" id="3.30.565.10">
    <property type="entry name" value="Histidine kinase-like ATPase, C-terminal domain"/>
    <property type="match status" value="1"/>
</dbReference>
<feature type="modified residue" description="Phosphohistidine" evidence="9">
    <location>
        <position position="566"/>
    </location>
</feature>
<dbReference type="EC" id="2.7.13.3" evidence="3"/>
<dbReference type="InterPro" id="IPR008207">
    <property type="entry name" value="Sig_transdc_His_kin_Hpt_dom"/>
</dbReference>
<dbReference type="InterPro" id="IPR003660">
    <property type="entry name" value="HAMP_dom"/>
</dbReference>
<dbReference type="Proteomes" id="UP000237082">
    <property type="component" value="Unassembled WGS sequence"/>
</dbReference>
<dbReference type="AlphaFoldDB" id="A0A2S5DGW7"/>
<keyword evidence="10" id="KW-1133">Transmembrane helix</keyword>
<keyword evidence="8" id="KW-0902">Two-component regulatory system</keyword>
<keyword evidence="4" id="KW-0145">Chemotaxis</keyword>
<evidence type="ECO:0000259" key="11">
    <source>
        <dbReference type="PROSITE" id="PS50109"/>
    </source>
</evidence>
<dbReference type="Gene3D" id="3.40.1550.10">
    <property type="entry name" value="CheC-like"/>
    <property type="match status" value="1"/>
</dbReference>
<dbReference type="InterPro" id="IPR036641">
    <property type="entry name" value="HPT_dom_sf"/>
</dbReference>
<gene>
    <name evidence="14" type="ORF">C2I19_09515</name>
</gene>
<comment type="catalytic activity">
    <reaction evidence="1">
        <text>ATP + protein L-histidine = ADP + protein N-phospho-L-histidine.</text>
        <dbReference type="EC" id="2.7.13.3"/>
    </reaction>
</comment>
<feature type="domain" description="HPt" evidence="13">
    <location>
        <begin position="525"/>
        <end position="631"/>
    </location>
</feature>
<dbReference type="GO" id="GO:0016020">
    <property type="term" value="C:membrane"/>
    <property type="evidence" value="ECO:0007669"/>
    <property type="project" value="UniProtKB-SubCell"/>
</dbReference>
<keyword evidence="10" id="KW-0472">Membrane</keyword>
<evidence type="ECO:0000259" key="13">
    <source>
        <dbReference type="PROSITE" id="PS50894"/>
    </source>
</evidence>
<evidence type="ECO:0000256" key="6">
    <source>
        <dbReference type="ARBA" id="ARBA00022679"/>
    </source>
</evidence>
<proteinExistence type="predicted"/>
<evidence type="ECO:0000256" key="5">
    <source>
        <dbReference type="ARBA" id="ARBA00022553"/>
    </source>
</evidence>
<dbReference type="CDD" id="cd06225">
    <property type="entry name" value="HAMP"/>
    <property type="match status" value="1"/>
</dbReference>
<dbReference type="PROSITE" id="PS50109">
    <property type="entry name" value="HIS_KIN"/>
    <property type="match status" value="1"/>
</dbReference>
<dbReference type="PANTHER" id="PTHR43395:SF1">
    <property type="entry name" value="CHEMOTAXIS PROTEIN CHEA"/>
    <property type="match status" value="1"/>
</dbReference>
<feature type="domain" description="HAMP" evidence="12">
    <location>
        <begin position="318"/>
        <end position="370"/>
    </location>
</feature>
<evidence type="ECO:0000256" key="2">
    <source>
        <dbReference type="ARBA" id="ARBA00004370"/>
    </source>
</evidence>
<keyword evidence="5 9" id="KW-0597">Phosphoprotein</keyword>
<dbReference type="SMART" id="SM00387">
    <property type="entry name" value="HATPase_c"/>
    <property type="match status" value="1"/>
</dbReference>
<dbReference type="PROSITE" id="PS50894">
    <property type="entry name" value="HPT"/>
    <property type="match status" value="1"/>
</dbReference>
<dbReference type="InterPro" id="IPR036890">
    <property type="entry name" value="HATPase_C_sf"/>
</dbReference>
<organism evidence="14 15">
    <name type="scientific">Chromobacterium alticapitis</name>
    <dbReference type="NCBI Taxonomy" id="2073169"/>
    <lineage>
        <taxon>Bacteria</taxon>
        <taxon>Pseudomonadati</taxon>
        <taxon>Pseudomonadota</taxon>
        <taxon>Betaproteobacteria</taxon>
        <taxon>Neisseriales</taxon>
        <taxon>Chromobacteriaceae</taxon>
        <taxon>Chromobacterium</taxon>
    </lineage>
</organism>
<feature type="domain" description="Histidine kinase" evidence="11">
    <location>
        <begin position="721"/>
        <end position="857"/>
    </location>
</feature>
<evidence type="ECO:0000313" key="14">
    <source>
        <dbReference type="EMBL" id="POZ62238.1"/>
    </source>
</evidence>
<dbReference type="OrthoDB" id="9146932at2"/>
<comment type="caution">
    <text evidence="14">The sequence shown here is derived from an EMBL/GenBank/DDBJ whole genome shotgun (WGS) entry which is preliminary data.</text>
</comment>
<dbReference type="PRINTS" id="PR00344">
    <property type="entry name" value="BCTRLSENSOR"/>
</dbReference>
<name>A0A2S5DGW7_9NEIS</name>
<keyword evidence="6" id="KW-0808">Transferase</keyword>
<sequence>MPPSIPALRARLRHSIRARLIAMTCLIVVGVITSLTLVIALAAAGMLRQGAERHLAQNLEQSAALMSNFLAVRESNLNLWAANPLSEAMFSDPALAAVFSPSLGNYFASARAREPWISHILLMRGEQVVYDDSGAFQTAPGAAAVSRWLKTLPYGGVAVLDLKRLNGRSAGQALVLKRPLIKEGAALKGAFIALLLDLNQVQAALFQHTLIGDHGFVAVAAELPGGGVALPARIEAGAESQTDFRDATRRLSRLADLPPQFGSLVIRQRVLPHSPIAIVGVASRNDISEPIARLILYSGACGLLALLAGAFCAIVYSERLTQPILELAQAARALKLGNLTDPIRCASEDEIGQLAQSLETTRQALAGLVADLERRVSQRTWDLSQKTEEVAQLLDNSGQGFLSCGANLLVNTGYSRECARIFGQEIQGRPLPELLAPSQAKQREFIAKTLRLAIASDDELRRDAYLSLLPAEYLLSERSHRAEYRPLSQGRMMLVLTDISAQKKLQARLAGERQWLAFIVNALENRDELLEILRDFDDFRRRSLPDLLSFQQDASILLAELFRRIHTFKGLFAQASLPMLPRALHALEDRLSELREGDAGVNDIKRILAEAELGPSLEADLAVLREKLGADYLQYQRQLRVPVSTLNALTVEVETRCGTTSRLAALVRQLRYEPLRRLIEPHFKAAQQLALRQGKLLVPLRCKGDDPLVDPVRYGAFCKTLIHVFRNAVDHGIEDPDTRLLADKSEAAAIECRIEAAACKLVLSIEDDGRGIDPAAVRAAARARGLLAADAEPDEAETLRLVLADGLSTHASPDALSGRGVGLSACYQELLRLGGELHIASAIGRGARLTFSLPYEPPLKLAAEAAPLPENAPLLDALAQVATDFCQRHLGLDVAMDQTGGLPLAASDLLDFTALVPLGSGLNLAMGISLERPLLREMTRRFEPDCGDAEIAQLADSVGAEIANIIVGRTTPYLTHLAHRVAMGTPEVLGLDASRLLDRAGGMGRRGRADAGRFLVFCLPLPA</sequence>
<dbReference type="InterPro" id="IPR028976">
    <property type="entry name" value="CheC-like_sf"/>
</dbReference>
<keyword evidence="15" id="KW-1185">Reference proteome</keyword>
<keyword evidence="7" id="KW-0418">Kinase</keyword>
<evidence type="ECO:0000313" key="15">
    <source>
        <dbReference type="Proteomes" id="UP000237082"/>
    </source>
</evidence>
<dbReference type="SMART" id="SM00304">
    <property type="entry name" value="HAMP"/>
    <property type="match status" value="1"/>
</dbReference>
<dbReference type="SUPFAM" id="SSF55874">
    <property type="entry name" value="ATPase domain of HSP90 chaperone/DNA topoisomerase II/histidine kinase"/>
    <property type="match status" value="1"/>
</dbReference>
<comment type="subcellular location">
    <subcellularLocation>
        <location evidence="2">Membrane</location>
    </subcellularLocation>
</comment>
<keyword evidence="10" id="KW-0812">Transmembrane</keyword>
<evidence type="ECO:0000256" key="3">
    <source>
        <dbReference type="ARBA" id="ARBA00012438"/>
    </source>
</evidence>
<feature type="transmembrane region" description="Helical" evidence="10">
    <location>
        <begin position="294"/>
        <end position="316"/>
    </location>
</feature>
<evidence type="ECO:0000256" key="10">
    <source>
        <dbReference type="SAM" id="Phobius"/>
    </source>
</evidence>
<dbReference type="InterPro" id="IPR003594">
    <property type="entry name" value="HATPase_dom"/>
</dbReference>
<dbReference type="SUPFAM" id="SSF158472">
    <property type="entry name" value="HAMP domain-like"/>
    <property type="match status" value="1"/>
</dbReference>
<dbReference type="Gene3D" id="1.20.120.160">
    <property type="entry name" value="HPT domain"/>
    <property type="match status" value="1"/>
</dbReference>
<feature type="transmembrane region" description="Helical" evidence="10">
    <location>
        <begin position="20"/>
        <end position="44"/>
    </location>
</feature>
<dbReference type="Gene3D" id="6.10.340.10">
    <property type="match status" value="1"/>
</dbReference>
<evidence type="ECO:0000256" key="7">
    <source>
        <dbReference type="ARBA" id="ARBA00022777"/>
    </source>
</evidence>
<evidence type="ECO:0000259" key="12">
    <source>
        <dbReference type="PROSITE" id="PS50885"/>
    </source>
</evidence>
<dbReference type="Pfam" id="PF00672">
    <property type="entry name" value="HAMP"/>
    <property type="match status" value="1"/>
</dbReference>
<reference evidence="15" key="1">
    <citation type="submission" date="2018-02" db="EMBL/GenBank/DDBJ databases">
        <authorList>
            <person name="O'Hara-Hanley K."/>
            <person name="Soby S."/>
        </authorList>
    </citation>
    <scope>NUCLEOTIDE SEQUENCE [LARGE SCALE GENOMIC DNA]</scope>
    <source>
        <strain evidence="15">MWU14-2602</strain>
    </source>
</reference>
<dbReference type="SUPFAM" id="SSF47226">
    <property type="entry name" value="Histidine-containing phosphotransfer domain, HPT domain"/>
    <property type="match status" value="1"/>
</dbReference>
<evidence type="ECO:0000256" key="1">
    <source>
        <dbReference type="ARBA" id="ARBA00000085"/>
    </source>
</evidence>